<dbReference type="PANTHER" id="PTHR13007">
    <property type="entry name" value="PRE-MRNA SPLICING FACTOR-RELATED"/>
    <property type="match status" value="1"/>
</dbReference>
<name>A0A822YGV3_NELNU</name>
<evidence type="ECO:0000313" key="1">
    <source>
        <dbReference type="EMBL" id="DAD31737.1"/>
    </source>
</evidence>
<dbReference type="PANTHER" id="PTHR13007:SF19">
    <property type="entry name" value="PRE-MRNA-SPLICING FACTOR 18"/>
    <property type="match status" value="1"/>
</dbReference>
<dbReference type="AlphaFoldDB" id="A0A822YGV3"/>
<accession>A0A822YGV3</accession>
<protein>
    <submittedName>
        <fullName evidence="1">Uncharacterized protein</fullName>
    </submittedName>
</protein>
<dbReference type="GO" id="GO:0008380">
    <property type="term" value="P:RNA splicing"/>
    <property type="evidence" value="ECO:0007669"/>
    <property type="project" value="InterPro"/>
</dbReference>
<reference evidence="1 2" key="1">
    <citation type="journal article" date="2020" name="Mol. Biol. Evol.">
        <title>Distinct Expression and Methylation Patterns for Genes with Different Fates following a Single Whole-Genome Duplication in Flowering Plants.</title>
        <authorList>
            <person name="Shi T."/>
            <person name="Rahmani R.S."/>
            <person name="Gugger P.F."/>
            <person name="Wang M."/>
            <person name="Li H."/>
            <person name="Zhang Y."/>
            <person name="Li Z."/>
            <person name="Wang Q."/>
            <person name="Van de Peer Y."/>
            <person name="Marchal K."/>
            <person name="Chen J."/>
        </authorList>
    </citation>
    <scope>NUCLEOTIDE SEQUENCE [LARGE SCALE GENOMIC DNA]</scope>
    <source>
        <tissue evidence="1">Leaf</tissue>
    </source>
</reference>
<dbReference type="Proteomes" id="UP000607653">
    <property type="component" value="Unassembled WGS sequence"/>
</dbReference>
<dbReference type="InterPro" id="IPR039979">
    <property type="entry name" value="PRPF18"/>
</dbReference>
<proteinExistence type="predicted"/>
<evidence type="ECO:0000313" key="2">
    <source>
        <dbReference type="Proteomes" id="UP000607653"/>
    </source>
</evidence>
<dbReference type="EMBL" id="DUZY01000003">
    <property type="protein sequence ID" value="DAD31737.1"/>
    <property type="molecule type" value="Genomic_DNA"/>
</dbReference>
<sequence>MVATFKECARFLYPLFKFSLLAVVECCMQRDHLAAMDQSIKLPIGNAPWLLCGSYDETTRKYLQSVKRLVTLCQ</sequence>
<gene>
    <name evidence="1" type="ORF">HUJ06_010588</name>
</gene>
<organism evidence="1 2">
    <name type="scientific">Nelumbo nucifera</name>
    <name type="common">Sacred lotus</name>
    <dbReference type="NCBI Taxonomy" id="4432"/>
    <lineage>
        <taxon>Eukaryota</taxon>
        <taxon>Viridiplantae</taxon>
        <taxon>Streptophyta</taxon>
        <taxon>Embryophyta</taxon>
        <taxon>Tracheophyta</taxon>
        <taxon>Spermatophyta</taxon>
        <taxon>Magnoliopsida</taxon>
        <taxon>Proteales</taxon>
        <taxon>Nelumbonaceae</taxon>
        <taxon>Nelumbo</taxon>
    </lineage>
</organism>
<dbReference type="SUPFAM" id="SSF47938">
    <property type="entry name" value="Functional domain of the splicing factor Prp18"/>
    <property type="match status" value="1"/>
</dbReference>
<keyword evidence="2" id="KW-1185">Reference proteome</keyword>
<comment type="caution">
    <text evidence="1">The sequence shown here is derived from an EMBL/GenBank/DDBJ whole genome shotgun (WGS) entry which is preliminary data.</text>
</comment>